<dbReference type="OrthoDB" id="3177929at2759"/>
<dbReference type="EMBL" id="KN881647">
    <property type="protein sequence ID" value="KIY51837.1"/>
    <property type="molecule type" value="Genomic_DNA"/>
</dbReference>
<reference evidence="1 2" key="1">
    <citation type="journal article" date="2015" name="Fungal Genet. Biol.">
        <title>Evolution of novel wood decay mechanisms in Agaricales revealed by the genome sequences of Fistulina hepatica and Cylindrobasidium torrendii.</title>
        <authorList>
            <person name="Floudas D."/>
            <person name="Held B.W."/>
            <person name="Riley R."/>
            <person name="Nagy L.G."/>
            <person name="Koehler G."/>
            <person name="Ransdell A.S."/>
            <person name="Younus H."/>
            <person name="Chow J."/>
            <person name="Chiniquy J."/>
            <person name="Lipzen A."/>
            <person name="Tritt A."/>
            <person name="Sun H."/>
            <person name="Haridas S."/>
            <person name="LaButti K."/>
            <person name="Ohm R.A."/>
            <person name="Kues U."/>
            <person name="Blanchette R.A."/>
            <person name="Grigoriev I.V."/>
            <person name="Minto R.E."/>
            <person name="Hibbett D.S."/>
        </authorList>
    </citation>
    <scope>NUCLEOTIDE SEQUENCE [LARGE SCALE GENOMIC DNA]</scope>
    <source>
        <strain evidence="1 2">ATCC 64428</strain>
    </source>
</reference>
<evidence type="ECO:0000313" key="1">
    <source>
        <dbReference type="EMBL" id="KIY51837.1"/>
    </source>
</evidence>
<dbReference type="AlphaFoldDB" id="A0A0D7AJU1"/>
<sequence>MAYSETSSDPDTQYSYDEKETSSLLVLNPIGHCHVKYHPDSEWDLMYDGANTNDPVDMTLCLPHHRHRGLYGEQRVAMFVGSNSENIRLKISKFQLAVVASVADVTLWLPSDFKGHICHVGSARLSLSAGFMNRILPNTRFDSDSERVPSEGDYVVVSTQGCVTLRMWDVQTSTPESVQKETFRRMFSCMRVKERRANWDCLLNRK</sequence>
<gene>
    <name evidence="1" type="ORF">FISHEDRAFT_70336</name>
</gene>
<organism evidence="1 2">
    <name type="scientific">Fistulina hepatica ATCC 64428</name>
    <dbReference type="NCBI Taxonomy" id="1128425"/>
    <lineage>
        <taxon>Eukaryota</taxon>
        <taxon>Fungi</taxon>
        <taxon>Dikarya</taxon>
        <taxon>Basidiomycota</taxon>
        <taxon>Agaricomycotina</taxon>
        <taxon>Agaricomycetes</taxon>
        <taxon>Agaricomycetidae</taxon>
        <taxon>Agaricales</taxon>
        <taxon>Fistulinaceae</taxon>
        <taxon>Fistulina</taxon>
    </lineage>
</organism>
<evidence type="ECO:0000313" key="2">
    <source>
        <dbReference type="Proteomes" id="UP000054144"/>
    </source>
</evidence>
<accession>A0A0D7AJU1</accession>
<name>A0A0D7AJU1_9AGAR</name>
<protein>
    <submittedName>
        <fullName evidence="1">Uncharacterized protein</fullName>
    </submittedName>
</protein>
<keyword evidence="2" id="KW-1185">Reference proteome</keyword>
<dbReference type="Proteomes" id="UP000054144">
    <property type="component" value="Unassembled WGS sequence"/>
</dbReference>
<proteinExistence type="predicted"/>